<name>F2RC35_STRVP</name>
<gene>
    <name evidence="2" type="ordered locus">SVEN_6000</name>
</gene>
<evidence type="ECO:0000313" key="3">
    <source>
        <dbReference type="Proteomes" id="UP000006854"/>
    </source>
</evidence>
<keyword evidence="3" id="KW-1185">Reference proteome</keyword>
<dbReference type="Gene3D" id="3.40.50.720">
    <property type="entry name" value="NAD(P)-binding Rossmann-like Domain"/>
    <property type="match status" value="1"/>
</dbReference>
<dbReference type="STRING" id="953739.SVEN_6000"/>
<dbReference type="InterPro" id="IPR001509">
    <property type="entry name" value="Epimerase_deHydtase"/>
</dbReference>
<dbReference type="AlphaFoldDB" id="F2RC35"/>
<keyword evidence="2" id="KW-0413">Isomerase</keyword>
<dbReference type="RefSeq" id="WP_015037181.1">
    <property type="nucleotide sequence ID" value="NC_018750.1"/>
</dbReference>
<organism evidence="2 3">
    <name type="scientific">Streptomyces venezuelae (strain ATCC 10712 / CBS 650.69 / DSM 40230 / JCM 4526 / NBRC 13096 / PD 04745)</name>
    <dbReference type="NCBI Taxonomy" id="953739"/>
    <lineage>
        <taxon>Bacteria</taxon>
        <taxon>Bacillati</taxon>
        <taxon>Actinomycetota</taxon>
        <taxon>Actinomycetes</taxon>
        <taxon>Kitasatosporales</taxon>
        <taxon>Streptomycetaceae</taxon>
        <taxon>Streptomyces</taxon>
    </lineage>
</organism>
<proteinExistence type="predicted"/>
<dbReference type="EMBL" id="FR845719">
    <property type="protein sequence ID" value="CCA59286.1"/>
    <property type="molecule type" value="Genomic_DNA"/>
</dbReference>
<dbReference type="PATRIC" id="fig|953739.5.peg.1210"/>
<dbReference type="SUPFAM" id="SSF51735">
    <property type="entry name" value="NAD(P)-binding Rossmann-fold domains"/>
    <property type="match status" value="1"/>
</dbReference>
<evidence type="ECO:0000313" key="2">
    <source>
        <dbReference type="EMBL" id="CCA59286.1"/>
    </source>
</evidence>
<dbReference type="GeneID" id="51866543"/>
<sequence length="339" mass="35613">MTATTGQTGDTRPLVVVLGAAGFVGSAVLRELARHDLRVRAVSRRPVTVPAGARAEVETRSVDLTVPGAMAGAIEGADVVVHSIAYIAGSSTWRITDGDTGAERVNVGLVRDLVEAVRASGRPDTAVLFTGSVSAAGPSERGVYDGTEPDEPQGEYDRQKLAAERVLLAASAEGVLRGISLRLPTVFGYGPDSTARDKGIVSSMVRRAVAGEPITMWHDGTVRRDLLYVEDVARAFAAALGHLDALAGRHWVLGSGHGAELGPVFTTVARMVAERTGKPPVAVRSVEPPAHAEARDFASVTVDPRAFHEVTGWRAEVPLDEALDRTTAFSASGAEEHFG</sequence>
<reference evidence="2 3" key="1">
    <citation type="journal article" date="2011" name="BMC Genomics">
        <title>Genome-wide analysis of the role of GlnR in Streptomyces venezuelae provides new insights into global nitrogen regulation in actinomycetes.</title>
        <authorList>
            <person name="Pullan S.T."/>
            <person name="Bibb M.J."/>
            <person name="Merrick M."/>
        </authorList>
    </citation>
    <scope>NUCLEOTIDE SEQUENCE [LARGE SCALE GENOMIC DNA]</scope>
    <source>
        <strain evidence="2">ATCC 10712</strain>
    </source>
</reference>
<dbReference type="Pfam" id="PF01370">
    <property type="entry name" value="Epimerase"/>
    <property type="match status" value="1"/>
</dbReference>
<dbReference type="CDD" id="cd08946">
    <property type="entry name" value="SDR_e"/>
    <property type="match status" value="1"/>
</dbReference>
<dbReference type="GO" id="GO:0003978">
    <property type="term" value="F:UDP-glucose 4-epimerase activity"/>
    <property type="evidence" value="ECO:0007669"/>
    <property type="project" value="UniProtKB-EC"/>
</dbReference>
<accession>F2RC35</accession>
<dbReference type="OrthoDB" id="3288614at2"/>
<dbReference type="InterPro" id="IPR050177">
    <property type="entry name" value="Lipid_A_modif_metabolic_enz"/>
</dbReference>
<dbReference type="InterPro" id="IPR036291">
    <property type="entry name" value="NAD(P)-bd_dom_sf"/>
</dbReference>
<dbReference type="KEGG" id="sve:SVEN_6000"/>
<feature type="domain" description="NAD-dependent epimerase/dehydratase" evidence="1">
    <location>
        <begin position="15"/>
        <end position="254"/>
    </location>
</feature>
<dbReference type="HOGENOM" id="CLU_826071_0_0_11"/>
<dbReference type="eggNOG" id="COG0451">
    <property type="taxonomic scope" value="Bacteria"/>
</dbReference>
<dbReference type="EC" id="5.1.3.2" evidence="2"/>
<evidence type="ECO:0000259" key="1">
    <source>
        <dbReference type="Pfam" id="PF01370"/>
    </source>
</evidence>
<protein>
    <submittedName>
        <fullName evidence="2">UDP-glucose 4-epimerase</fullName>
        <ecNumber evidence="2">5.1.3.2</ecNumber>
    </submittedName>
</protein>
<dbReference type="Proteomes" id="UP000006854">
    <property type="component" value="Chromosome"/>
</dbReference>
<dbReference type="PANTHER" id="PTHR43245">
    <property type="entry name" value="BIFUNCTIONAL POLYMYXIN RESISTANCE PROTEIN ARNA"/>
    <property type="match status" value="1"/>
</dbReference>